<dbReference type="GO" id="GO:0045505">
    <property type="term" value="F:dynein intermediate chain binding"/>
    <property type="evidence" value="ECO:0007669"/>
    <property type="project" value="InterPro"/>
</dbReference>
<reference evidence="2" key="5">
    <citation type="submission" date="2025-09" db="UniProtKB">
        <authorList>
            <consortium name="Ensembl"/>
        </authorList>
    </citation>
    <scope>IDENTIFICATION</scope>
</reference>
<reference evidence="3" key="1">
    <citation type="journal article" date="2014" name="Science">
        <title>Nonhuman genetics. Genomic basis for the convergent evolution of electric organs.</title>
        <authorList>
            <person name="Gallant J.R."/>
            <person name="Traeger L.L."/>
            <person name="Volkening J.D."/>
            <person name="Moffett H."/>
            <person name="Chen P.H."/>
            <person name="Novina C.D."/>
            <person name="Phillips G.N.Jr."/>
            <person name="Anand R."/>
            <person name="Wells G.B."/>
            <person name="Pinch M."/>
            <person name="Guth R."/>
            <person name="Unguez G.A."/>
            <person name="Albert J.S."/>
            <person name="Zakon H.H."/>
            <person name="Samanta M.P."/>
            <person name="Sussman M.R."/>
        </authorList>
    </citation>
    <scope>NUCLEOTIDE SEQUENCE [LARGE SCALE GENOMIC DNA]</scope>
</reference>
<organism evidence="2 3">
    <name type="scientific">Electrophorus electricus</name>
    <name type="common">Electric eel</name>
    <name type="synonym">Gymnotus electricus</name>
    <dbReference type="NCBI Taxonomy" id="8005"/>
    <lineage>
        <taxon>Eukaryota</taxon>
        <taxon>Metazoa</taxon>
        <taxon>Chordata</taxon>
        <taxon>Craniata</taxon>
        <taxon>Vertebrata</taxon>
        <taxon>Euteleostomi</taxon>
        <taxon>Actinopterygii</taxon>
        <taxon>Neopterygii</taxon>
        <taxon>Teleostei</taxon>
        <taxon>Ostariophysi</taxon>
        <taxon>Gymnotiformes</taxon>
        <taxon>Gymnotoidei</taxon>
        <taxon>Gymnotidae</taxon>
        <taxon>Electrophorus</taxon>
    </lineage>
</organism>
<dbReference type="InterPro" id="IPR013594">
    <property type="entry name" value="Dynein_heavy_tail"/>
</dbReference>
<dbReference type="Ensembl" id="ENSEEET00000016363.2">
    <property type="protein sequence ID" value="ENSEEEP00000016175.2"/>
    <property type="gene ID" value="ENSEEEG00000008012.2"/>
</dbReference>
<dbReference type="Proteomes" id="UP000314983">
    <property type="component" value="Chromosome 3"/>
</dbReference>
<dbReference type="GO" id="GO:0007018">
    <property type="term" value="P:microtubule-based movement"/>
    <property type="evidence" value="ECO:0007669"/>
    <property type="project" value="InterPro"/>
</dbReference>
<dbReference type="OMA" id="YLMARSC"/>
<dbReference type="STRING" id="8005.ENSEEEP00000016175"/>
<accession>A0A4W4EW92</accession>
<dbReference type="GO" id="GO:0051959">
    <property type="term" value="F:dynein light intermediate chain binding"/>
    <property type="evidence" value="ECO:0007669"/>
    <property type="project" value="InterPro"/>
</dbReference>
<evidence type="ECO:0000259" key="1">
    <source>
        <dbReference type="Pfam" id="PF08385"/>
    </source>
</evidence>
<dbReference type="PANTHER" id="PTHR46532:SF11">
    <property type="entry name" value="DYNEIN AXONEMAL HEAVY CHAIN 12"/>
    <property type="match status" value="1"/>
</dbReference>
<reference evidence="2" key="4">
    <citation type="submission" date="2025-08" db="UniProtKB">
        <authorList>
            <consortium name="Ensembl"/>
        </authorList>
    </citation>
    <scope>IDENTIFICATION</scope>
</reference>
<dbReference type="GeneTree" id="ENSGT00940000158992"/>
<dbReference type="InterPro" id="IPR026983">
    <property type="entry name" value="DHC"/>
</dbReference>
<feature type="domain" description="Dynein heavy chain tail" evidence="1">
    <location>
        <begin position="223"/>
        <end position="361"/>
    </location>
</feature>
<dbReference type="PANTHER" id="PTHR46532">
    <property type="entry name" value="MALE FERTILITY FACTOR KL5"/>
    <property type="match status" value="1"/>
</dbReference>
<dbReference type="AlphaFoldDB" id="A0A4W4EW92"/>
<reference evidence="3" key="2">
    <citation type="journal article" date="2017" name="Sci. Adv.">
        <title>A tail of two voltages: Proteomic comparison of the three electric organs of the electric eel.</title>
        <authorList>
            <person name="Traeger L.L."/>
            <person name="Sabat G."/>
            <person name="Barrett-Wilt G.A."/>
            <person name="Wells G.B."/>
            <person name="Sussman M.R."/>
        </authorList>
    </citation>
    <scope>NUCLEOTIDE SEQUENCE [LARGE SCALE GENOMIC DNA]</scope>
</reference>
<dbReference type="Pfam" id="PF08385">
    <property type="entry name" value="DHC_N1"/>
    <property type="match status" value="1"/>
</dbReference>
<reference evidence="2" key="3">
    <citation type="submission" date="2020-05" db="EMBL/GenBank/DDBJ databases">
        <title>Electrophorus electricus (electric eel) genome, fEleEle1, primary haplotype.</title>
        <authorList>
            <person name="Myers G."/>
            <person name="Meyer A."/>
            <person name="Fedrigo O."/>
            <person name="Formenti G."/>
            <person name="Rhie A."/>
            <person name="Tracey A."/>
            <person name="Sims Y."/>
            <person name="Jarvis E.D."/>
        </authorList>
    </citation>
    <scope>NUCLEOTIDE SEQUENCE [LARGE SCALE GENOMIC DNA]</scope>
</reference>
<sequence>MNEGWQTDIGDPNLLKSNIDHAGLRGSKFHWSGSNVHTAQEILKETQARYKEAREVRKSLLTPAHKYIFEILADSLSLEVAVVEDFVLNAPAVSLVSVDDFFAKGGSKIISFVYQESKVPGIGEDHGLFSGYGLLKATRNLISKVFMQAVCATENWGALNQSKHAEKDKQNFKDTISPCICFLDGIQMRIEGAVQLKKASGIDFSRLVSFEDIKQAAADTDMVHRLEDVLIMWYEQIKQVLTESEQMRKEPDASGPLSELEHLKRMCAKFNSIIEHIKDTEGRPPTTSHMDSRITDCANEAKDNVKFLYTLEKVCQPLYNCDPINVTMAKSVQNLINAIHMIHSVSSYYNTPEQLTSLFIKAYLTDNGTSRILDQDPQDIILKVQIMRCKIFGFNFQDLEFYMYQSCGGLITIIVFIHVQTGFVLHGEVE</sequence>
<protein>
    <recommendedName>
        <fullName evidence="1">Dynein heavy chain tail domain-containing protein</fullName>
    </recommendedName>
</protein>
<proteinExistence type="predicted"/>
<evidence type="ECO:0000313" key="2">
    <source>
        <dbReference type="Ensembl" id="ENSEEEP00000016175.2"/>
    </source>
</evidence>
<evidence type="ECO:0000313" key="3">
    <source>
        <dbReference type="Proteomes" id="UP000314983"/>
    </source>
</evidence>
<dbReference type="GO" id="GO:0005858">
    <property type="term" value="C:axonemal dynein complex"/>
    <property type="evidence" value="ECO:0007669"/>
    <property type="project" value="TreeGrafter"/>
</dbReference>
<name>A0A4W4EW92_ELEEL</name>
<keyword evidence="3" id="KW-1185">Reference proteome</keyword>